<keyword evidence="1" id="KW-0645">Protease</keyword>
<keyword evidence="1" id="KW-0378">Hydrolase</keyword>
<dbReference type="Pfam" id="PF13620">
    <property type="entry name" value="CarboxypepD_reg"/>
    <property type="match status" value="1"/>
</dbReference>
<evidence type="ECO:0000313" key="1">
    <source>
        <dbReference type="EMBL" id="RRB02409.1"/>
    </source>
</evidence>
<sequence>MNTLRQKTAQNLVRSVWVAGMLLSTGCSKSEDDPAAGGTSTAGYLAGRVTDSQGKPLPGATVLADNTLLYNSHLETSSDANGNYRIKMPNGRYRAIAEIRKSYNGKDYRLSLKPDNTAAFAGSDGAVRNFQWVLTGEHPDQSGLHYGGEVTLDMDILSELYDVENIEFTFAPVGPLIDGSAGKTLKLKSGEPHSDSYGRLVDVPIGRYKITAVHQPTGRVVQVKNKNGTYAADGSVTLDFYGENAPWACFNCMILEYKERQ</sequence>
<dbReference type="GO" id="GO:0004180">
    <property type="term" value="F:carboxypeptidase activity"/>
    <property type="evidence" value="ECO:0007669"/>
    <property type="project" value="UniProtKB-KW"/>
</dbReference>
<accession>A0A3P1BMW9</accession>
<dbReference type="PROSITE" id="PS51257">
    <property type="entry name" value="PROKAR_LIPOPROTEIN"/>
    <property type="match status" value="1"/>
</dbReference>
<dbReference type="AlphaFoldDB" id="A0A3P1BMW9"/>
<dbReference type="Gene3D" id="2.60.40.1120">
    <property type="entry name" value="Carboxypeptidase-like, regulatory domain"/>
    <property type="match status" value="1"/>
</dbReference>
<dbReference type="EMBL" id="RQJO01000009">
    <property type="protein sequence ID" value="RRB02409.1"/>
    <property type="molecule type" value="Genomic_DNA"/>
</dbReference>
<keyword evidence="2" id="KW-1185">Reference proteome</keyword>
<dbReference type="SUPFAM" id="SSF49464">
    <property type="entry name" value="Carboxypeptidase regulatory domain-like"/>
    <property type="match status" value="1"/>
</dbReference>
<evidence type="ECO:0000313" key="2">
    <source>
        <dbReference type="Proteomes" id="UP000271925"/>
    </source>
</evidence>
<gene>
    <name evidence="1" type="ORF">EHT25_18250</name>
</gene>
<keyword evidence="1" id="KW-0121">Carboxypeptidase</keyword>
<organism evidence="1 2">
    <name type="scientific">Larkinella rosea</name>
    <dbReference type="NCBI Taxonomy" id="2025312"/>
    <lineage>
        <taxon>Bacteria</taxon>
        <taxon>Pseudomonadati</taxon>
        <taxon>Bacteroidota</taxon>
        <taxon>Cytophagia</taxon>
        <taxon>Cytophagales</taxon>
        <taxon>Spirosomataceae</taxon>
        <taxon>Larkinella</taxon>
    </lineage>
</organism>
<reference evidence="1 2" key="1">
    <citation type="submission" date="2018-11" db="EMBL/GenBank/DDBJ databases">
        <authorList>
            <person name="Zhou Z."/>
            <person name="Wang G."/>
        </authorList>
    </citation>
    <scope>NUCLEOTIDE SEQUENCE [LARGE SCALE GENOMIC DNA]</scope>
    <source>
        <strain evidence="1 2">KCTC52004</strain>
    </source>
</reference>
<proteinExistence type="predicted"/>
<dbReference type="OrthoDB" id="939978at2"/>
<comment type="caution">
    <text evidence="1">The sequence shown here is derived from an EMBL/GenBank/DDBJ whole genome shotgun (WGS) entry which is preliminary data.</text>
</comment>
<dbReference type="RefSeq" id="WP_124876571.1">
    <property type="nucleotide sequence ID" value="NZ_RQJO01000009.1"/>
</dbReference>
<dbReference type="Proteomes" id="UP000271925">
    <property type="component" value="Unassembled WGS sequence"/>
</dbReference>
<protein>
    <submittedName>
        <fullName evidence="1">Carboxypeptidase regulatory-like domain-containing protein</fullName>
    </submittedName>
</protein>
<dbReference type="InterPro" id="IPR008969">
    <property type="entry name" value="CarboxyPept-like_regulatory"/>
</dbReference>
<name>A0A3P1BMW9_9BACT</name>